<dbReference type="RefSeq" id="WP_190072514.1">
    <property type="nucleotide sequence ID" value="NZ_BNBM01000010.1"/>
</dbReference>
<dbReference type="InterPro" id="IPR029063">
    <property type="entry name" value="SAM-dependent_MTases_sf"/>
</dbReference>
<keyword evidence="4" id="KW-0949">S-adenosyl-L-methionine</keyword>
<evidence type="ECO:0000256" key="7">
    <source>
        <dbReference type="ARBA" id="ARBA00047942"/>
    </source>
</evidence>
<comment type="caution">
    <text evidence="9">The sequence shown here is derived from an EMBL/GenBank/DDBJ whole genome shotgun (WGS) entry which is preliminary data.</text>
</comment>
<dbReference type="GO" id="GO:0008168">
    <property type="term" value="F:methyltransferase activity"/>
    <property type="evidence" value="ECO:0007669"/>
    <property type="project" value="UniProtKB-KW"/>
</dbReference>
<comment type="catalytic activity">
    <reaction evidence="7">
        <text>a 2'-deoxyadenosine in DNA + S-adenosyl-L-methionine = an N(6)-methyl-2'-deoxyadenosine in DNA + S-adenosyl-L-homocysteine + H(+)</text>
        <dbReference type="Rhea" id="RHEA:15197"/>
        <dbReference type="Rhea" id="RHEA-COMP:12418"/>
        <dbReference type="Rhea" id="RHEA-COMP:12419"/>
        <dbReference type="ChEBI" id="CHEBI:15378"/>
        <dbReference type="ChEBI" id="CHEBI:57856"/>
        <dbReference type="ChEBI" id="CHEBI:59789"/>
        <dbReference type="ChEBI" id="CHEBI:90615"/>
        <dbReference type="ChEBI" id="CHEBI:90616"/>
        <dbReference type="EC" id="2.1.1.72"/>
    </reaction>
</comment>
<dbReference type="Proteomes" id="UP001486207">
    <property type="component" value="Unassembled WGS sequence"/>
</dbReference>
<dbReference type="EMBL" id="JBEPFB010000010">
    <property type="protein sequence ID" value="MER7375366.1"/>
    <property type="molecule type" value="Genomic_DNA"/>
</dbReference>
<proteinExistence type="predicted"/>
<feature type="domain" description="DNA methylase adenine-specific" evidence="8">
    <location>
        <begin position="141"/>
        <end position="443"/>
    </location>
</feature>
<keyword evidence="10" id="KW-1185">Reference proteome</keyword>
<dbReference type="EC" id="2.1.1.72" evidence="1"/>
<evidence type="ECO:0000256" key="2">
    <source>
        <dbReference type="ARBA" id="ARBA00022603"/>
    </source>
</evidence>
<keyword evidence="3" id="KW-0808">Transferase</keyword>
<evidence type="ECO:0000259" key="8">
    <source>
        <dbReference type="Pfam" id="PF02384"/>
    </source>
</evidence>
<dbReference type="PANTHER" id="PTHR42933:SF3">
    <property type="entry name" value="TYPE I RESTRICTION ENZYME MJAVIII METHYLASE SUBUNIT"/>
    <property type="match status" value="1"/>
</dbReference>
<name>A0ABV1XV32_9ACTN</name>
<dbReference type="Gene3D" id="3.40.50.150">
    <property type="entry name" value="Vaccinia Virus protein VP39"/>
    <property type="match status" value="1"/>
</dbReference>
<dbReference type="GO" id="GO:0032259">
    <property type="term" value="P:methylation"/>
    <property type="evidence" value="ECO:0007669"/>
    <property type="project" value="UniProtKB-KW"/>
</dbReference>
<keyword evidence="6" id="KW-0238">DNA-binding</keyword>
<gene>
    <name evidence="9" type="ORF">ABT384_22285</name>
</gene>
<evidence type="ECO:0000256" key="5">
    <source>
        <dbReference type="ARBA" id="ARBA00022747"/>
    </source>
</evidence>
<evidence type="ECO:0000313" key="9">
    <source>
        <dbReference type="EMBL" id="MER7375366.1"/>
    </source>
</evidence>
<dbReference type="InterPro" id="IPR003356">
    <property type="entry name" value="DNA_methylase_A-5"/>
</dbReference>
<evidence type="ECO:0000256" key="4">
    <source>
        <dbReference type="ARBA" id="ARBA00022691"/>
    </source>
</evidence>
<dbReference type="Pfam" id="PF02384">
    <property type="entry name" value="N6_Mtase"/>
    <property type="match status" value="1"/>
</dbReference>
<dbReference type="InterPro" id="IPR044946">
    <property type="entry name" value="Restrct_endonuc_typeI_TRD_sf"/>
</dbReference>
<evidence type="ECO:0000256" key="3">
    <source>
        <dbReference type="ARBA" id="ARBA00022679"/>
    </source>
</evidence>
<evidence type="ECO:0000256" key="6">
    <source>
        <dbReference type="ARBA" id="ARBA00023125"/>
    </source>
</evidence>
<organism evidence="9 10">
    <name type="scientific">Streptomyces lanatus</name>
    <dbReference type="NCBI Taxonomy" id="66900"/>
    <lineage>
        <taxon>Bacteria</taxon>
        <taxon>Bacillati</taxon>
        <taxon>Actinomycetota</taxon>
        <taxon>Actinomycetes</taxon>
        <taxon>Kitasatosporales</taxon>
        <taxon>Streptomycetaceae</taxon>
        <taxon>Streptomyces</taxon>
    </lineage>
</organism>
<evidence type="ECO:0000313" key="10">
    <source>
        <dbReference type="Proteomes" id="UP001486207"/>
    </source>
</evidence>
<dbReference type="PRINTS" id="PR00507">
    <property type="entry name" value="N12N6MTFRASE"/>
</dbReference>
<dbReference type="SUPFAM" id="SSF53335">
    <property type="entry name" value="S-adenosyl-L-methionine-dependent methyltransferases"/>
    <property type="match status" value="1"/>
</dbReference>
<accession>A0ABV1XV32</accession>
<reference evidence="9 10" key="1">
    <citation type="submission" date="2024-06" db="EMBL/GenBank/DDBJ databases">
        <title>The Natural Products Discovery Center: Release of the First 8490 Sequenced Strains for Exploring Actinobacteria Biosynthetic Diversity.</title>
        <authorList>
            <person name="Kalkreuter E."/>
            <person name="Kautsar S.A."/>
            <person name="Yang D."/>
            <person name="Bader C.D."/>
            <person name="Teijaro C.N."/>
            <person name="Fluegel L."/>
            <person name="Davis C.M."/>
            <person name="Simpson J.R."/>
            <person name="Lauterbach L."/>
            <person name="Steele A.D."/>
            <person name="Gui C."/>
            <person name="Meng S."/>
            <person name="Li G."/>
            <person name="Viehrig K."/>
            <person name="Ye F."/>
            <person name="Su P."/>
            <person name="Kiefer A.F."/>
            <person name="Nichols A."/>
            <person name="Cepeda A.J."/>
            <person name="Yan W."/>
            <person name="Fan B."/>
            <person name="Jiang Y."/>
            <person name="Adhikari A."/>
            <person name="Zheng C.-J."/>
            <person name="Schuster L."/>
            <person name="Cowan T.M."/>
            <person name="Smanski M.J."/>
            <person name="Chevrette M.G."/>
            <person name="De Carvalho L.P.S."/>
            <person name="Shen B."/>
        </authorList>
    </citation>
    <scope>NUCLEOTIDE SEQUENCE [LARGE SCALE GENOMIC DNA]</scope>
    <source>
        <strain evidence="9 10">NPDC000155</strain>
    </source>
</reference>
<sequence>MALNFTVPNDVERVLRNAMEAVPRVVSDPRERRDLALAMLFLQHALDEFDEALSPEFRAFVAAAQEGRAAGVLPSILEGQALAVQDANRADGDPRTLIAALLRRAASVTMRLDRAAQEGLIEAFRGIRGRRFGFEALAYPEMLGDAVEAFLKATEASMRYSGEHYTPRELVHLLTEIAQPQVGTRIYDPFCGTGGMLLRAKQYVDEQGGNPQPLALAGQDLNSATAELAGLNLYFHGIKDAALECGDSLSPAPEAVDEFDLVLSVPPFGLTLGADQAQALGQHALYGPVSERGPADWALLQYMLGLVSRRGGSVCTVVTHSPLFRGGRDQATRSALLDADVVEAVIGLAPNLFSSTAVAPCVLLLRAPGQKRPERRGKVLFIDASREYERGLAQNLMRSEHVEKIASAVRGFEDVHRFARVVDRSYLSENEDSLNIRRYVDSTPLPEPQDIQAHMSGGMPVSEINDKNALLGAYGITPRQLFTARYGDPAYMDFLPPPERPDARVLAELAQDREQRLLAAFGEWWKVAERDIAGLVPAPSGHETPNNRMDDLRLELLKVCRELMGAPSILATHALSGAFADWWREIGPHVRTLARRGRLLPPVEDLSALREGLTTRIDALVASRRSELVETYEKWQEKYGLSFREIESQLTGPSAGFLQNNPWSQQSAWDLSSLTGGDVADRRRQTAQRIHALTDTEKTVEGALDKLDVDELMILLPVLDAASEVEGRVDRCTLGDVIKTARTGTSGRLGEETNGIPAVEARHLTERGFVAAGLRYRRADSPPRLSEMLVAGDVLLTARVMAGRGYRAIVWREQLPSATYGGSVVRLSPDTTRILPGYLAAWLSHRSVHPRLYAQARESRDALYDLPAGRLLNVEIELPSLQEQQRIVDAVTALAEQRELRHAQLAKIDLIKRTLMKDLESDQTSIGFAS</sequence>
<protein>
    <recommendedName>
        <fullName evidence="1">site-specific DNA-methyltransferase (adenine-specific)</fullName>
        <ecNumber evidence="1">2.1.1.72</ecNumber>
    </recommendedName>
</protein>
<keyword evidence="5" id="KW-0680">Restriction system</keyword>
<dbReference type="CDD" id="cd02440">
    <property type="entry name" value="AdoMet_MTases"/>
    <property type="match status" value="1"/>
</dbReference>
<dbReference type="InterPro" id="IPR051537">
    <property type="entry name" value="DNA_Adenine_Mtase"/>
</dbReference>
<dbReference type="PANTHER" id="PTHR42933">
    <property type="entry name" value="SLR6095 PROTEIN"/>
    <property type="match status" value="1"/>
</dbReference>
<dbReference type="Gene3D" id="3.90.220.20">
    <property type="entry name" value="DNA methylase specificity domains"/>
    <property type="match status" value="1"/>
</dbReference>
<dbReference type="SUPFAM" id="SSF116734">
    <property type="entry name" value="DNA methylase specificity domain"/>
    <property type="match status" value="1"/>
</dbReference>
<evidence type="ECO:0000256" key="1">
    <source>
        <dbReference type="ARBA" id="ARBA00011900"/>
    </source>
</evidence>
<keyword evidence="2 9" id="KW-0489">Methyltransferase</keyword>